<reference evidence="3 4" key="1">
    <citation type="submission" date="2024-02" db="EMBL/GenBank/DDBJ databases">
        <authorList>
            <person name="Daric V."/>
            <person name="Darras S."/>
        </authorList>
    </citation>
    <scope>NUCLEOTIDE SEQUENCE [LARGE SCALE GENOMIC DNA]</scope>
</reference>
<feature type="transmembrane region" description="Helical" evidence="2">
    <location>
        <begin position="108"/>
        <end position="130"/>
    </location>
</feature>
<keyword evidence="2" id="KW-1133">Transmembrane helix</keyword>
<keyword evidence="4" id="KW-1185">Reference proteome</keyword>
<keyword evidence="2" id="KW-0812">Transmembrane</keyword>
<gene>
    <name evidence="3" type="ORF">CVLEPA_LOCUS10763</name>
</gene>
<organism evidence="3 4">
    <name type="scientific">Clavelina lepadiformis</name>
    <name type="common">Light-bulb sea squirt</name>
    <name type="synonym">Ascidia lepadiformis</name>
    <dbReference type="NCBI Taxonomy" id="159417"/>
    <lineage>
        <taxon>Eukaryota</taxon>
        <taxon>Metazoa</taxon>
        <taxon>Chordata</taxon>
        <taxon>Tunicata</taxon>
        <taxon>Ascidiacea</taxon>
        <taxon>Aplousobranchia</taxon>
        <taxon>Clavelinidae</taxon>
        <taxon>Clavelina</taxon>
    </lineage>
</organism>
<evidence type="ECO:0000256" key="2">
    <source>
        <dbReference type="SAM" id="Phobius"/>
    </source>
</evidence>
<evidence type="ECO:0000313" key="3">
    <source>
        <dbReference type="EMBL" id="CAK8680517.1"/>
    </source>
</evidence>
<keyword evidence="2" id="KW-0472">Membrane</keyword>
<accession>A0ABP0FLJ9</accession>
<dbReference type="EMBL" id="CAWYQH010000068">
    <property type="protein sequence ID" value="CAK8680517.1"/>
    <property type="molecule type" value="Genomic_DNA"/>
</dbReference>
<proteinExistence type="predicted"/>
<name>A0ABP0FLJ9_CLALP</name>
<evidence type="ECO:0000313" key="4">
    <source>
        <dbReference type="Proteomes" id="UP001642483"/>
    </source>
</evidence>
<comment type="caution">
    <text evidence="3">The sequence shown here is derived from an EMBL/GenBank/DDBJ whole genome shotgun (WGS) entry which is preliminary data.</text>
</comment>
<feature type="region of interest" description="Disordered" evidence="1">
    <location>
        <begin position="144"/>
        <end position="168"/>
    </location>
</feature>
<evidence type="ECO:0000256" key="1">
    <source>
        <dbReference type="SAM" id="MobiDB-lite"/>
    </source>
</evidence>
<protein>
    <submittedName>
        <fullName evidence="3">Uncharacterized protein</fullName>
    </submittedName>
</protein>
<dbReference type="Proteomes" id="UP001642483">
    <property type="component" value="Unassembled WGS sequence"/>
</dbReference>
<sequence>MEMLIIKRYDNNDDLLTPDGRRLNENETSWCGLYSKVSRAKCKSMERLDNCNPEIRIADTWPPRITAKGSFMAIISFRVWKCFVYTTSEKTNTPAPKQENTTSTSEPITIIIIVLGISLGISVVVIVLLIRKFIQDTVENPPTINNNPAAMNENEYETESPENGHEFRSQQTDAIYSTAHNFSTNDQLPIYASANDPVSSSEMVNNVLYQQYRARETN</sequence>